<dbReference type="RefSeq" id="WP_135029230.1">
    <property type="nucleotide sequence ID" value="NZ_BMLA01000003.1"/>
</dbReference>
<evidence type="ECO:0000259" key="3">
    <source>
        <dbReference type="SMART" id="SM00797"/>
    </source>
</evidence>
<dbReference type="OrthoDB" id="9768696at2"/>
<feature type="domain" description="Carboxyltransferase" evidence="2">
    <location>
        <begin position="18"/>
        <end position="207"/>
    </location>
</feature>
<dbReference type="InterPro" id="IPR029000">
    <property type="entry name" value="Cyclophilin-like_dom_sf"/>
</dbReference>
<dbReference type="InterPro" id="IPR003778">
    <property type="entry name" value="CT_A_B"/>
</dbReference>
<feature type="domain" description="Carboxyltransferase" evidence="3">
    <location>
        <begin position="269"/>
        <end position="558"/>
    </location>
</feature>
<protein>
    <submittedName>
        <fullName evidence="4">KipI family sensor histidine kinase inhibitor</fullName>
    </submittedName>
</protein>
<reference evidence="4 5" key="1">
    <citation type="submission" date="2020-08" db="EMBL/GenBank/DDBJ databases">
        <title>Sequencing the genomes of 1000 actinobacteria strains.</title>
        <authorList>
            <person name="Klenk H.-P."/>
        </authorList>
    </citation>
    <scope>NUCLEOTIDE SEQUENCE [LARGE SCALE GENOMIC DNA]</scope>
    <source>
        <strain evidence="4 5">DSM 19079</strain>
    </source>
</reference>
<feature type="region of interest" description="Disordered" evidence="1">
    <location>
        <begin position="227"/>
        <end position="246"/>
    </location>
</feature>
<organism evidence="4 5">
    <name type="scientific">Micrococcus flavus</name>
    <dbReference type="NCBI Taxonomy" id="384602"/>
    <lineage>
        <taxon>Bacteria</taxon>
        <taxon>Bacillati</taxon>
        <taxon>Actinomycetota</taxon>
        <taxon>Actinomycetes</taxon>
        <taxon>Micrococcales</taxon>
        <taxon>Micrococcaceae</taxon>
        <taxon>Micrococcus</taxon>
    </lineage>
</organism>
<keyword evidence="5" id="KW-1185">Reference proteome</keyword>
<evidence type="ECO:0000313" key="5">
    <source>
        <dbReference type="Proteomes" id="UP000560081"/>
    </source>
</evidence>
<dbReference type="InterPro" id="IPR003833">
    <property type="entry name" value="CT_C_D"/>
</dbReference>
<dbReference type="SMART" id="SM00796">
    <property type="entry name" value="AHS1"/>
    <property type="match status" value="1"/>
</dbReference>
<feature type="compositionally biased region" description="Low complexity" evidence="1">
    <location>
        <begin position="562"/>
        <end position="571"/>
    </location>
</feature>
<sequence length="583" mass="59529">MSAPTPARSAEGGPRPAREIRWTGTRGFLVECPDLADVMTLHAHLVAHPERGQRQIIAAARTVLLTFTSEAAAEHAAARVSTLVPDAHDAGAGRTVEIEVVYDGADLVAVGELTGLGADGVIRAHTEADWFAAFGGFAPGFMYCTAGAPPFDVPRRDSPRTAVPAGAVAVAGTFSAVYPRTSPGGWQLLGHTAQPMWDLSREQPALLAPGDRVRYVPVRASATVTAPASDDVAAPDDARPADDAAPGLVVADPGLLSLPQDLGRSGLGGLGVVASGSADRDAARQANRLVGNGPAEAVIETVLGGLALTARGDQVLALAGAEVTGTVTAPDGAAHRVAARAPFALLDGHTLTVDEPTAGLRTYVALRGGLDLPQTLGSRAADTLSGLGPGPLTAGQALPRRVAAEDRGAGVVMVGDPEPALRPTPAAGDVAVLRVVPGPRDDWFGDAGLVRLFTQNWEVSQQTDRIGVRLAAPAAGAPLERVRTGELASEGAVRGALQVPPSGEPVLFLADHPVTGGYPVIGVVAREDLGLAAQLPPGAQVRFVLHRRPGHPEDAEHTLGRPDGAPGGAAPTPSDTVSQEHTA</sequence>
<dbReference type="SMART" id="SM00797">
    <property type="entry name" value="AHS2"/>
    <property type="match status" value="1"/>
</dbReference>
<evidence type="ECO:0000256" key="1">
    <source>
        <dbReference type="SAM" id="MobiDB-lite"/>
    </source>
</evidence>
<name>A0A4Y8X2B8_9MICC</name>
<dbReference type="Pfam" id="PF02682">
    <property type="entry name" value="CT_C_D"/>
    <property type="match status" value="1"/>
</dbReference>
<feature type="compositionally biased region" description="Polar residues" evidence="1">
    <location>
        <begin position="573"/>
        <end position="583"/>
    </location>
</feature>
<dbReference type="Proteomes" id="UP000560081">
    <property type="component" value="Unassembled WGS sequence"/>
</dbReference>
<evidence type="ECO:0000313" key="4">
    <source>
        <dbReference type="EMBL" id="MBB4881943.1"/>
    </source>
</evidence>
<accession>A0A4Y8X2B8</accession>
<dbReference type="EMBL" id="JACHMC010000001">
    <property type="protein sequence ID" value="MBB4881943.1"/>
    <property type="molecule type" value="Genomic_DNA"/>
</dbReference>
<dbReference type="Gene3D" id="2.40.100.10">
    <property type="entry name" value="Cyclophilin-like"/>
    <property type="match status" value="2"/>
</dbReference>
<feature type="compositionally biased region" description="Basic and acidic residues" evidence="1">
    <location>
        <begin position="550"/>
        <end position="560"/>
    </location>
</feature>
<evidence type="ECO:0000259" key="2">
    <source>
        <dbReference type="SMART" id="SM00796"/>
    </source>
</evidence>
<gene>
    <name evidence="4" type="ORF">BJ976_000294</name>
</gene>
<feature type="region of interest" description="Disordered" evidence="1">
    <location>
        <begin position="550"/>
        <end position="583"/>
    </location>
</feature>
<dbReference type="InterPro" id="IPR052708">
    <property type="entry name" value="PxpC"/>
</dbReference>
<dbReference type="Pfam" id="PF02626">
    <property type="entry name" value="CT_A_B"/>
    <property type="match status" value="1"/>
</dbReference>
<comment type="caution">
    <text evidence="4">The sequence shown here is derived from an EMBL/GenBank/DDBJ whole genome shotgun (WGS) entry which is preliminary data.</text>
</comment>
<dbReference type="SUPFAM" id="SSF50891">
    <property type="entry name" value="Cyclophilin-like"/>
    <property type="match status" value="2"/>
</dbReference>
<dbReference type="PANTHER" id="PTHR43309">
    <property type="entry name" value="5-OXOPROLINASE SUBUNIT C"/>
    <property type="match status" value="1"/>
</dbReference>
<dbReference type="PANTHER" id="PTHR43309:SF3">
    <property type="entry name" value="5-OXOPROLINASE SUBUNIT C"/>
    <property type="match status" value="1"/>
</dbReference>
<proteinExistence type="predicted"/>
<dbReference type="Gene3D" id="3.30.1360.40">
    <property type="match status" value="1"/>
</dbReference>
<dbReference type="AlphaFoldDB" id="A0A4Y8X2B8"/>